<evidence type="ECO:0000313" key="2">
    <source>
        <dbReference type="Proteomes" id="UP000006196"/>
    </source>
</evidence>
<protein>
    <submittedName>
        <fullName evidence="1">Uncharacterized protein</fullName>
    </submittedName>
</protein>
<name>C0XTW1_CORLD</name>
<keyword evidence="2" id="KW-1185">Reference proteome</keyword>
<comment type="caution">
    <text evidence="1">The sequence shown here is derived from an EMBL/GenBank/DDBJ whole genome shotgun (WGS) entry which is preliminary data.</text>
</comment>
<reference evidence="1" key="1">
    <citation type="submission" date="2009-01" db="EMBL/GenBank/DDBJ databases">
        <authorList>
            <person name="Qin X."/>
            <person name="Bachman B."/>
            <person name="Battles P."/>
            <person name="Bell A."/>
            <person name="Bess C."/>
            <person name="Bickham C."/>
            <person name="Chaboub L."/>
            <person name="Chen D."/>
            <person name="Coyle M."/>
            <person name="Deiros D.R."/>
            <person name="Dinh H."/>
            <person name="Forbes L."/>
            <person name="Fowler G."/>
            <person name="Francisco L."/>
            <person name="Fu Q."/>
            <person name="Gubbala S."/>
            <person name="Hale W."/>
            <person name="Han Y."/>
            <person name="Hemphill L."/>
            <person name="Highlander S.K."/>
            <person name="Hirani K."/>
            <person name="Hogues M."/>
            <person name="Jackson L."/>
            <person name="Jakkamsetti A."/>
            <person name="Javaid M."/>
            <person name="Jiang H."/>
            <person name="Korchina V."/>
            <person name="Kovar C."/>
            <person name="Lara F."/>
            <person name="Lee S."/>
            <person name="Mata R."/>
            <person name="Mathew T."/>
            <person name="Moen C."/>
            <person name="Morales K."/>
            <person name="Munidasa M."/>
            <person name="Nazareth L."/>
            <person name="Ngo R."/>
            <person name="Nguyen L."/>
            <person name="Okwuonu G."/>
            <person name="Ongeri F."/>
            <person name="Patil S."/>
            <person name="Petrosino J."/>
            <person name="Pham C."/>
            <person name="Pham P."/>
            <person name="Pu L.-L."/>
            <person name="Puazo M."/>
            <person name="Raj R."/>
            <person name="Reid J."/>
            <person name="Rouhana J."/>
            <person name="Saada N."/>
            <person name="Shang Y."/>
            <person name="Simmons D."/>
            <person name="Thornton R."/>
            <person name="Warren J."/>
            <person name="Weissenberger G."/>
            <person name="Zhang J."/>
            <person name="Zhang L."/>
            <person name="Zhou C."/>
            <person name="Zhu D."/>
            <person name="Muzny D."/>
            <person name="Worley K."/>
            <person name="Gibbs R."/>
        </authorList>
    </citation>
    <scope>NUCLEOTIDE SEQUENCE [LARGE SCALE GENOMIC DNA]</scope>
    <source>
        <strain evidence="1">DSM 44291</strain>
    </source>
</reference>
<dbReference type="Proteomes" id="UP000006196">
    <property type="component" value="Unassembled WGS sequence"/>
</dbReference>
<dbReference type="HOGENOM" id="CLU_176116_0_0_11"/>
<dbReference type="eggNOG" id="ENOG5031QT8">
    <property type="taxonomic scope" value="Bacteria"/>
</dbReference>
<evidence type="ECO:0000313" key="1">
    <source>
        <dbReference type="EMBL" id="EEI16295.1"/>
    </source>
</evidence>
<organism evidence="1 2">
    <name type="scientific">Corynebacterium lipophiloflavum (strain ATCC 700352 / DSM 44291 / CCUG 37336 / JCM 10383 / DMMZ 1944)</name>
    <dbReference type="NCBI Taxonomy" id="525263"/>
    <lineage>
        <taxon>Bacteria</taxon>
        <taxon>Bacillati</taxon>
        <taxon>Actinomycetota</taxon>
        <taxon>Actinomycetes</taxon>
        <taxon>Mycobacteriales</taxon>
        <taxon>Corynebacteriaceae</taxon>
        <taxon>Corynebacterium</taxon>
    </lineage>
</organism>
<accession>C0XTW1</accession>
<gene>
    <name evidence="1" type="ORF">HMPREF0298_1881</name>
</gene>
<dbReference type="EMBL" id="ACHJ01000158">
    <property type="protein sequence ID" value="EEI16295.1"/>
    <property type="molecule type" value="Genomic_DNA"/>
</dbReference>
<proteinExistence type="predicted"/>
<dbReference type="STRING" id="525263.HMPREF0298_1881"/>
<dbReference type="AlphaFoldDB" id="C0XTW1"/>
<sequence length="91" mass="10261">MSPQLSAGVDLATMRKHYKGDDPHAIHEAAQRVEVPLSDFMVRLFAEELPFLDSASRTRVYDILREHKAAGRGVISSQEELPAEIRELMDL</sequence>